<evidence type="ECO:0000256" key="1">
    <source>
        <dbReference type="ARBA" id="ARBA00006817"/>
    </source>
</evidence>
<feature type="domain" description="Activator of Hsp90 ATPase homologue 1/2-like C-terminal" evidence="2">
    <location>
        <begin position="15"/>
        <end position="139"/>
    </location>
</feature>
<comment type="similarity">
    <text evidence="1">Belongs to the AHA1 family.</text>
</comment>
<dbReference type="RefSeq" id="WP_331211641.1">
    <property type="nucleotide sequence ID" value="NZ_JAZGQL010000037.1"/>
</dbReference>
<sequence length="152" mass="17350">MTERGVIRADQYLAHPPGRVWRALTEPDLLARWFMPNDFKAVPGHRFTFQTMARPDQDFDGVVHGEVLDVEPERRLRLSWTGGHLDTTVTWTLAAEGRGTRLFVEHAGFDPDDPIQQRAFAIMDGGWRGMVFRRLAELLAEPDGTPEREPAR</sequence>
<dbReference type="SUPFAM" id="SSF55961">
    <property type="entry name" value="Bet v1-like"/>
    <property type="match status" value="1"/>
</dbReference>
<accession>A0ABU7SP51</accession>
<proteinExistence type="inferred from homology"/>
<evidence type="ECO:0000259" key="2">
    <source>
        <dbReference type="Pfam" id="PF08327"/>
    </source>
</evidence>
<protein>
    <submittedName>
        <fullName evidence="3">SRPBCC domain-containing protein</fullName>
    </submittedName>
</protein>
<dbReference type="EMBL" id="JAZGQL010000037">
    <property type="protein sequence ID" value="MEE6311754.1"/>
    <property type="molecule type" value="Genomic_DNA"/>
</dbReference>
<reference evidence="3 4" key="1">
    <citation type="submission" date="2024-01" db="EMBL/GenBank/DDBJ databases">
        <title>Genome insights into Plantactinospora veratri sp. nov.</title>
        <authorList>
            <person name="Wang L."/>
        </authorList>
    </citation>
    <scope>NUCLEOTIDE SEQUENCE [LARGE SCALE GENOMIC DNA]</scope>
    <source>
        <strain evidence="3 4">NEAU-FHS4</strain>
    </source>
</reference>
<keyword evidence="4" id="KW-1185">Reference proteome</keyword>
<dbReference type="InterPro" id="IPR013538">
    <property type="entry name" value="ASHA1/2-like_C"/>
</dbReference>
<comment type="caution">
    <text evidence="3">The sequence shown here is derived from an EMBL/GenBank/DDBJ whole genome shotgun (WGS) entry which is preliminary data.</text>
</comment>
<evidence type="ECO:0000313" key="3">
    <source>
        <dbReference type="EMBL" id="MEE6311754.1"/>
    </source>
</evidence>
<dbReference type="CDD" id="cd07814">
    <property type="entry name" value="SRPBCC_CalC_Aha1-like"/>
    <property type="match status" value="1"/>
</dbReference>
<evidence type="ECO:0000313" key="4">
    <source>
        <dbReference type="Proteomes" id="UP001339911"/>
    </source>
</evidence>
<organism evidence="3 4">
    <name type="scientific">Plantactinospora veratri</name>
    <dbReference type="NCBI Taxonomy" id="1436122"/>
    <lineage>
        <taxon>Bacteria</taxon>
        <taxon>Bacillati</taxon>
        <taxon>Actinomycetota</taxon>
        <taxon>Actinomycetes</taxon>
        <taxon>Micromonosporales</taxon>
        <taxon>Micromonosporaceae</taxon>
        <taxon>Plantactinospora</taxon>
    </lineage>
</organism>
<name>A0ABU7SP51_9ACTN</name>
<dbReference type="InterPro" id="IPR023393">
    <property type="entry name" value="START-like_dom_sf"/>
</dbReference>
<dbReference type="Gene3D" id="3.30.530.20">
    <property type="match status" value="1"/>
</dbReference>
<dbReference type="Pfam" id="PF08327">
    <property type="entry name" value="AHSA1"/>
    <property type="match status" value="1"/>
</dbReference>
<dbReference type="Proteomes" id="UP001339911">
    <property type="component" value="Unassembled WGS sequence"/>
</dbReference>
<gene>
    <name evidence="3" type="ORF">V1634_33500</name>
</gene>